<proteinExistence type="predicted"/>
<evidence type="ECO:0000313" key="2">
    <source>
        <dbReference type="Proteomes" id="UP000325333"/>
    </source>
</evidence>
<comment type="caution">
    <text evidence="1">The sequence shown here is derived from an EMBL/GenBank/DDBJ whole genome shotgun (WGS) entry which is preliminary data.</text>
</comment>
<sequence>MPPLSMQDGDGYHQKILRTISTKSPIKPIKNQIIALFY</sequence>
<dbReference type="Proteomes" id="UP000325333">
    <property type="component" value="Unassembled WGS sequence"/>
</dbReference>
<dbReference type="EMBL" id="VEWN01000013">
    <property type="protein sequence ID" value="KAA1053772.1"/>
    <property type="molecule type" value="Genomic_DNA"/>
</dbReference>
<name>A0A5B0KMF2_9PROT</name>
<organism evidence="1 2">
    <name type="scientific">Azospirillum argentinense</name>
    <dbReference type="NCBI Taxonomy" id="2970906"/>
    <lineage>
        <taxon>Bacteria</taxon>
        <taxon>Pseudomonadati</taxon>
        <taxon>Pseudomonadota</taxon>
        <taxon>Alphaproteobacteria</taxon>
        <taxon>Rhodospirillales</taxon>
        <taxon>Azospirillaceae</taxon>
        <taxon>Azospirillum</taxon>
    </lineage>
</organism>
<evidence type="ECO:0000313" key="1">
    <source>
        <dbReference type="EMBL" id="KAA1053772.1"/>
    </source>
</evidence>
<gene>
    <name evidence="1" type="ORF">FH063_002354</name>
</gene>
<accession>A0A5B0KMF2</accession>
<dbReference type="AlphaFoldDB" id="A0A5B0KMF2"/>
<protein>
    <submittedName>
        <fullName evidence="1">Uncharacterized protein</fullName>
    </submittedName>
</protein>
<reference evidence="1 2" key="1">
    <citation type="submission" date="2019-07" db="EMBL/GenBank/DDBJ databases">
        <title>Genome sequencing of the stress-tolerant strain Azospirillum brasilense Az19.</title>
        <authorList>
            <person name="Maroniche G.A."/>
            <person name="Garcia J.E."/>
            <person name="Pagnussat L."/>
            <person name="Amenta M."/>
            <person name="Creus C.M."/>
        </authorList>
    </citation>
    <scope>NUCLEOTIDE SEQUENCE [LARGE SCALE GENOMIC DNA]</scope>
    <source>
        <strain evidence="1 2">Az19</strain>
    </source>
</reference>